<organism evidence="1 2">
    <name type="scientific">Kingella denitrificans ATCC 33394</name>
    <dbReference type="NCBI Taxonomy" id="888741"/>
    <lineage>
        <taxon>Bacteria</taxon>
        <taxon>Pseudomonadati</taxon>
        <taxon>Pseudomonadota</taxon>
        <taxon>Betaproteobacteria</taxon>
        <taxon>Neisseriales</taxon>
        <taxon>Neisseriaceae</taxon>
        <taxon>Kingella</taxon>
    </lineage>
</organism>
<dbReference type="AlphaFoldDB" id="F0EXA7"/>
<dbReference type="STRING" id="888741.HMPREF9098_0485"/>
<gene>
    <name evidence="1" type="ORF">HMPREF9098_0485</name>
</gene>
<evidence type="ECO:0000313" key="2">
    <source>
        <dbReference type="Proteomes" id="UP000004088"/>
    </source>
</evidence>
<dbReference type="EMBL" id="AEWV01000006">
    <property type="protein sequence ID" value="EGC18336.1"/>
    <property type="molecule type" value="Genomic_DNA"/>
</dbReference>
<dbReference type="Proteomes" id="UP000004088">
    <property type="component" value="Unassembled WGS sequence"/>
</dbReference>
<accession>F0EXA7</accession>
<name>F0EXA7_9NEIS</name>
<comment type="caution">
    <text evidence="1">The sequence shown here is derived from an EMBL/GenBank/DDBJ whole genome shotgun (WGS) entry which is preliminary data.</text>
</comment>
<keyword evidence="2" id="KW-1185">Reference proteome</keyword>
<sequence>MPHRLKLRTSAEIAQILPARAKPIGNKGKLPDLAAPYLDFLTRFHVAEAVAEFIPFTYEQAILHNRRLADEYPDTAQHFWIIGEAGQGDEWFIGKNSGSIFYFDHDLGELSLERLADLHIGFPQFLQLMFLCQDWYAVMESGQTTPQGQEWFATLCRSIHADLPESYPFDYIELK</sequence>
<protein>
    <recommendedName>
        <fullName evidence="3">Knr4/Smi1-like domain-containing protein</fullName>
    </recommendedName>
</protein>
<evidence type="ECO:0000313" key="1">
    <source>
        <dbReference type="EMBL" id="EGC18336.1"/>
    </source>
</evidence>
<proteinExistence type="predicted"/>
<reference evidence="1 2" key="1">
    <citation type="submission" date="2011-01" db="EMBL/GenBank/DDBJ databases">
        <authorList>
            <person name="Muzny D."/>
            <person name="Qin X."/>
            <person name="Deng J."/>
            <person name="Jiang H."/>
            <person name="Liu Y."/>
            <person name="Qu J."/>
            <person name="Song X.-Z."/>
            <person name="Zhang L."/>
            <person name="Thornton R."/>
            <person name="Coyle M."/>
            <person name="Francisco L."/>
            <person name="Jackson L."/>
            <person name="Javaid M."/>
            <person name="Korchina V."/>
            <person name="Kovar C."/>
            <person name="Mata R."/>
            <person name="Mathew T."/>
            <person name="Ngo R."/>
            <person name="Nguyen L."/>
            <person name="Nguyen N."/>
            <person name="Okwuonu G."/>
            <person name="Ongeri F."/>
            <person name="Pham C."/>
            <person name="Simmons D."/>
            <person name="Wilczek-Boney K."/>
            <person name="Hale W."/>
            <person name="Jakkamsetti A."/>
            <person name="Pham P."/>
            <person name="Ruth R."/>
            <person name="San Lucas F."/>
            <person name="Warren J."/>
            <person name="Zhang J."/>
            <person name="Zhao Z."/>
            <person name="Zhou C."/>
            <person name="Zhu D."/>
            <person name="Lee S."/>
            <person name="Bess C."/>
            <person name="Blankenburg K."/>
            <person name="Forbes L."/>
            <person name="Fu Q."/>
            <person name="Gubbala S."/>
            <person name="Hirani K."/>
            <person name="Jayaseelan J.C."/>
            <person name="Lara F."/>
            <person name="Munidasa M."/>
            <person name="Palculict T."/>
            <person name="Patil S."/>
            <person name="Pu L.-L."/>
            <person name="Saada N."/>
            <person name="Tang L."/>
            <person name="Weissenberger G."/>
            <person name="Zhu Y."/>
            <person name="Hemphill L."/>
            <person name="Shang Y."/>
            <person name="Youmans B."/>
            <person name="Ayvaz T."/>
            <person name="Ross M."/>
            <person name="Santibanez J."/>
            <person name="Aqrawi P."/>
            <person name="Gross S."/>
            <person name="Joshi V."/>
            <person name="Fowler G."/>
            <person name="Nazareth L."/>
            <person name="Reid J."/>
            <person name="Worley K."/>
            <person name="Petrosino J."/>
            <person name="Highlander S."/>
            <person name="Gibbs R."/>
        </authorList>
    </citation>
    <scope>NUCLEOTIDE SEQUENCE [LARGE SCALE GENOMIC DNA]</scope>
    <source>
        <strain evidence="1 2">ATCC 33394</strain>
    </source>
</reference>
<evidence type="ECO:0008006" key="3">
    <source>
        <dbReference type="Google" id="ProtNLM"/>
    </source>
</evidence>
<dbReference type="RefSeq" id="WP_003781543.1">
    <property type="nucleotide sequence ID" value="NZ_GL870929.1"/>
</dbReference>
<dbReference type="HOGENOM" id="CLU_138392_0_0_4"/>